<dbReference type="Proteomes" id="UP001501758">
    <property type="component" value="Unassembled WGS sequence"/>
</dbReference>
<dbReference type="SUPFAM" id="SSF160574">
    <property type="entry name" value="BT0923-like"/>
    <property type="match status" value="1"/>
</dbReference>
<gene>
    <name evidence="1" type="ORF">GCM10009430_39400</name>
</gene>
<evidence type="ECO:0000313" key="2">
    <source>
        <dbReference type="Proteomes" id="UP001501758"/>
    </source>
</evidence>
<proteinExistence type="predicted"/>
<reference evidence="2" key="1">
    <citation type="journal article" date="2019" name="Int. J. Syst. Evol. Microbiol.">
        <title>The Global Catalogue of Microorganisms (GCM) 10K type strain sequencing project: providing services to taxonomists for standard genome sequencing and annotation.</title>
        <authorList>
            <consortium name="The Broad Institute Genomics Platform"/>
            <consortium name="The Broad Institute Genome Sequencing Center for Infectious Disease"/>
            <person name="Wu L."/>
            <person name="Ma J."/>
        </authorList>
    </citation>
    <scope>NUCLEOTIDE SEQUENCE [LARGE SCALE GENOMIC DNA]</scope>
    <source>
        <strain evidence="2">JCM 15974</strain>
    </source>
</reference>
<sequence length="180" mass="20924">MGSTLSVNAQNKIEKEYRIKPSQVPKEALDFIKKCPFKKKIKWYIEESQNGKSIEAKTFYQKRKYSIEFTSEGEPEDIEIKIPFSELSIDLKKTIQSSLDSIFAKSKIKKTQVQWVSDRATLISLINKKNVKAAYATNYELIVKGKKEKHSHYYELLYSNDGVLLKMLRVVNDNTDNLLY</sequence>
<comment type="caution">
    <text evidence="1">The sequence shown here is derived from an EMBL/GenBank/DDBJ whole genome shotgun (WGS) entry which is preliminary data.</text>
</comment>
<accession>A0ABP3UFG0</accession>
<protein>
    <submittedName>
        <fullName evidence="1">Uncharacterized protein</fullName>
    </submittedName>
</protein>
<name>A0ABP3UFG0_9FLAO</name>
<evidence type="ECO:0000313" key="1">
    <source>
        <dbReference type="EMBL" id="GAA0729319.1"/>
    </source>
</evidence>
<organism evidence="1 2">
    <name type="scientific">Aquimarina litoralis</name>
    <dbReference type="NCBI Taxonomy" id="584605"/>
    <lineage>
        <taxon>Bacteria</taxon>
        <taxon>Pseudomonadati</taxon>
        <taxon>Bacteroidota</taxon>
        <taxon>Flavobacteriia</taxon>
        <taxon>Flavobacteriales</taxon>
        <taxon>Flavobacteriaceae</taxon>
        <taxon>Aquimarina</taxon>
    </lineage>
</organism>
<dbReference type="EMBL" id="BAAAGE010000004">
    <property type="protein sequence ID" value="GAA0729319.1"/>
    <property type="molecule type" value="Genomic_DNA"/>
</dbReference>
<keyword evidence="2" id="KW-1185">Reference proteome</keyword>